<dbReference type="EMBL" id="QGKY02001015">
    <property type="protein sequence ID" value="KAF2573262.1"/>
    <property type="molecule type" value="Genomic_DNA"/>
</dbReference>
<sequence>MALLSRKIGGRGENVTRWETTLRACTTSDFEEHERRRRSYSQCETGSREGKRRETALEMLPCSSCSRIWWVAEFFSGRVEDLLRTRLLVLSRLRTRPTAAETPVSAMCSVGALVP</sequence>
<accession>A0A8S9IUY3</accession>
<organism evidence="1">
    <name type="scientific">Brassica cretica</name>
    <name type="common">Mustard</name>
    <dbReference type="NCBI Taxonomy" id="69181"/>
    <lineage>
        <taxon>Eukaryota</taxon>
        <taxon>Viridiplantae</taxon>
        <taxon>Streptophyta</taxon>
        <taxon>Embryophyta</taxon>
        <taxon>Tracheophyta</taxon>
        <taxon>Spermatophyta</taxon>
        <taxon>Magnoliopsida</taxon>
        <taxon>eudicotyledons</taxon>
        <taxon>Gunneridae</taxon>
        <taxon>Pentapetalae</taxon>
        <taxon>rosids</taxon>
        <taxon>malvids</taxon>
        <taxon>Brassicales</taxon>
        <taxon>Brassicaceae</taxon>
        <taxon>Brassiceae</taxon>
        <taxon>Brassica</taxon>
    </lineage>
</organism>
<proteinExistence type="predicted"/>
<evidence type="ECO:0000313" key="1">
    <source>
        <dbReference type="EMBL" id="KAF2573262.1"/>
    </source>
</evidence>
<protein>
    <submittedName>
        <fullName evidence="1">Uncharacterized protein</fullName>
    </submittedName>
</protein>
<comment type="caution">
    <text evidence="1">The sequence shown here is derived from an EMBL/GenBank/DDBJ whole genome shotgun (WGS) entry which is preliminary data.</text>
</comment>
<name>A0A8S9IUY3_BRACR</name>
<dbReference type="AlphaFoldDB" id="A0A8S9IUY3"/>
<gene>
    <name evidence="1" type="ORF">F2Q70_00000189</name>
</gene>
<reference evidence="1" key="1">
    <citation type="submission" date="2019-12" db="EMBL/GenBank/DDBJ databases">
        <title>Genome sequencing and annotation of Brassica cretica.</title>
        <authorList>
            <person name="Studholme D.J."/>
            <person name="Sarris P.F."/>
        </authorList>
    </citation>
    <scope>NUCLEOTIDE SEQUENCE</scope>
    <source>
        <strain evidence="1">PFS-102/07</strain>
        <tissue evidence="1">Leaf</tissue>
    </source>
</reference>